<dbReference type="EMBL" id="JADNRY010000135">
    <property type="protein sequence ID" value="KAF9063906.1"/>
    <property type="molecule type" value="Genomic_DNA"/>
</dbReference>
<dbReference type="Proteomes" id="UP000772434">
    <property type="component" value="Unassembled WGS sequence"/>
</dbReference>
<proteinExistence type="predicted"/>
<gene>
    <name evidence="1" type="ORF">BDP27DRAFT_1367616</name>
</gene>
<evidence type="ECO:0000313" key="1">
    <source>
        <dbReference type="EMBL" id="KAF9063906.1"/>
    </source>
</evidence>
<accession>A0A9P5PEQ3</accession>
<reference evidence="1" key="1">
    <citation type="submission" date="2020-11" db="EMBL/GenBank/DDBJ databases">
        <authorList>
            <consortium name="DOE Joint Genome Institute"/>
            <person name="Ahrendt S."/>
            <person name="Riley R."/>
            <person name="Andreopoulos W."/>
            <person name="Labutti K."/>
            <person name="Pangilinan J."/>
            <person name="Ruiz-Duenas F.J."/>
            <person name="Barrasa J.M."/>
            <person name="Sanchez-Garcia M."/>
            <person name="Camarero S."/>
            <person name="Miyauchi S."/>
            <person name="Serrano A."/>
            <person name="Linde D."/>
            <person name="Babiker R."/>
            <person name="Drula E."/>
            <person name="Ayuso-Fernandez I."/>
            <person name="Pacheco R."/>
            <person name="Padilla G."/>
            <person name="Ferreira P."/>
            <person name="Barriuso J."/>
            <person name="Kellner H."/>
            <person name="Castanera R."/>
            <person name="Alfaro M."/>
            <person name="Ramirez L."/>
            <person name="Pisabarro A.G."/>
            <person name="Kuo A."/>
            <person name="Tritt A."/>
            <person name="Lipzen A."/>
            <person name="He G."/>
            <person name="Yan M."/>
            <person name="Ng V."/>
            <person name="Cullen D."/>
            <person name="Martin F."/>
            <person name="Rosso M.-N."/>
            <person name="Henrissat B."/>
            <person name="Hibbett D."/>
            <person name="Martinez A.T."/>
            <person name="Grigoriev I.V."/>
        </authorList>
    </citation>
    <scope>NUCLEOTIDE SEQUENCE</scope>
    <source>
        <strain evidence="1">AH 40177</strain>
    </source>
</reference>
<keyword evidence="2" id="KW-1185">Reference proteome</keyword>
<sequence length="161" mass="18187">MRLSLLFRTEGIHNCRVWKLGATLRSPHYFSNFLDNKLPIPYPKFRNRASGSSIDTKKNDNMLHCLSSTELWVVPESGPPLKLKRSQLQDCEAVWSKLSLCDIGKISKGPTLIKELLHSGKLCNACYYAQPGSNIIHHLKSFHKVSWVPESGILNGTIKNE</sequence>
<organism evidence="1 2">
    <name type="scientific">Rhodocollybia butyracea</name>
    <dbReference type="NCBI Taxonomy" id="206335"/>
    <lineage>
        <taxon>Eukaryota</taxon>
        <taxon>Fungi</taxon>
        <taxon>Dikarya</taxon>
        <taxon>Basidiomycota</taxon>
        <taxon>Agaricomycotina</taxon>
        <taxon>Agaricomycetes</taxon>
        <taxon>Agaricomycetidae</taxon>
        <taxon>Agaricales</taxon>
        <taxon>Marasmiineae</taxon>
        <taxon>Omphalotaceae</taxon>
        <taxon>Rhodocollybia</taxon>
    </lineage>
</organism>
<name>A0A9P5PEQ3_9AGAR</name>
<comment type="caution">
    <text evidence="1">The sequence shown here is derived from an EMBL/GenBank/DDBJ whole genome shotgun (WGS) entry which is preliminary data.</text>
</comment>
<evidence type="ECO:0000313" key="2">
    <source>
        <dbReference type="Proteomes" id="UP000772434"/>
    </source>
</evidence>
<protein>
    <submittedName>
        <fullName evidence="1">Uncharacterized protein</fullName>
    </submittedName>
</protein>
<dbReference type="AlphaFoldDB" id="A0A9P5PEQ3"/>